<keyword evidence="2" id="KW-0472">Membrane</keyword>
<dbReference type="OrthoDB" id="4753197at2"/>
<evidence type="ECO:0008006" key="5">
    <source>
        <dbReference type="Google" id="ProtNLM"/>
    </source>
</evidence>
<protein>
    <recommendedName>
        <fullName evidence="5">Transmembrane protein</fullName>
    </recommendedName>
</protein>
<dbReference type="EMBL" id="CTEE01000001">
    <property type="protein sequence ID" value="CQD18749.1"/>
    <property type="molecule type" value="Genomic_DNA"/>
</dbReference>
<accession>A0A0E4CPU4</accession>
<name>A0A0E4CPU4_MYCLN</name>
<reference evidence="3 4" key="1">
    <citation type="submission" date="2015-03" db="EMBL/GenBank/DDBJ databases">
        <authorList>
            <person name="Urmite Genomes"/>
        </authorList>
    </citation>
    <scope>NUCLEOTIDE SEQUENCE [LARGE SCALE GENOMIC DNA]</scope>
    <source>
        <strain evidence="3 4">CSUR P1491</strain>
    </source>
</reference>
<evidence type="ECO:0000256" key="1">
    <source>
        <dbReference type="SAM" id="MobiDB-lite"/>
    </source>
</evidence>
<dbReference type="RefSeq" id="WP_139043320.1">
    <property type="nucleotide sequence ID" value="NZ_CTEE01000001.1"/>
</dbReference>
<evidence type="ECO:0000256" key="2">
    <source>
        <dbReference type="SAM" id="Phobius"/>
    </source>
</evidence>
<dbReference type="Proteomes" id="UP000199251">
    <property type="component" value="Unassembled WGS sequence"/>
</dbReference>
<evidence type="ECO:0000313" key="4">
    <source>
        <dbReference type="Proteomes" id="UP000199251"/>
    </source>
</evidence>
<keyword evidence="2" id="KW-1133">Transmembrane helix</keyword>
<evidence type="ECO:0000313" key="3">
    <source>
        <dbReference type="EMBL" id="CQD18749.1"/>
    </source>
</evidence>
<organism evidence="3 4">
    <name type="scientific">Mycobacterium lentiflavum</name>
    <dbReference type="NCBI Taxonomy" id="141349"/>
    <lineage>
        <taxon>Bacteria</taxon>
        <taxon>Bacillati</taxon>
        <taxon>Actinomycetota</taxon>
        <taxon>Actinomycetes</taxon>
        <taxon>Mycobacteriales</taxon>
        <taxon>Mycobacteriaceae</taxon>
        <taxon>Mycobacterium</taxon>
        <taxon>Mycobacterium simiae complex</taxon>
    </lineage>
</organism>
<gene>
    <name evidence="3" type="ORF">BN1232_04328</name>
</gene>
<keyword evidence="2" id="KW-0812">Transmembrane</keyword>
<feature type="transmembrane region" description="Helical" evidence="2">
    <location>
        <begin position="24"/>
        <end position="47"/>
    </location>
</feature>
<dbReference type="STRING" id="141349.BN1232_04328"/>
<sequence>MKSTIRAVVHRLKQARSALLKVEAAWAGTQFLLGLGPLGVLIALVLWARRRRNNNEPAQPDTRAPNATDTEVEAEAEGNVPVTAASAAAGDGLAH</sequence>
<proteinExistence type="predicted"/>
<dbReference type="AlphaFoldDB" id="A0A0E4CPU4"/>
<feature type="region of interest" description="Disordered" evidence="1">
    <location>
        <begin position="54"/>
        <end position="95"/>
    </location>
</feature>